<dbReference type="AlphaFoldDB" id="A0AA38R8M1"/>
<dbReference type="EMBL" id="JANBVO010000192">
    <property type="protein sequence ID" value="KAJ9129459.1"/>
    <property type="molecule type" value="Genomic_DNA"/>
</dbReference>
<evidence type="ECO:0000313" key="1">
    <source>
        <dbReference type="EMBL" id="KAJ9129459.1"/>
    </source>
</evidence>
<dbReference type="Pfam" id="PF12520">
    <property type="entry name" value="DUF3723"/>
    <property type="match status" value="1"/>
</dbReference>
<keyword evidence="2" id="KW-1185">Reference proteome</keyword>
<organism evidence="1 2">
    <name type="scientific">Pleurostoma richardsiae</name>
    <dbReference type="NCBI Taxonomy" id="41990"/>
    <lineage>
        <taxon>Eukaryota</taxon>
        <taxon>Fungi</taxon>
        <taxon>Dikarya</taxon>
        <taxon>Ascomycota</taxon>
        <taxon>Pezizomycotina</taxon>
        <taxon>Sordariomycetes</taxon>
        <taxon>Sordariomycetidae</taxon>
        <taxon>Calosphaeriales</taxon>
        <taxon>Pleurostomataceae</taxon>
        <taxon>Pleurostoma</taxon>
    </lineage>
</organism>
<evidence type="ECO:0000313" key="2">
    <source>
        <dbReference type="Proteomes" id="UP001174694"/>
    </source>
</evidence>
<accession>A0AA38R8M1</accession>
<dbReference type="InterPro" id="IPR022198">
    <property type="entry name" value="DUF3723"/>
</dbReference>
<protein>
    <submittedName>
        <fullName evidence="1">Uncharacterized protein</fullName>
    </submittedName>
</protein>
<dbReference type="Proteomes" id="UP001174694">
    <property type="component" value="Unassembled WGS sequence"/>
</dbReference>
<reference evidence="1" key="1">
    <citation type="submission" date="2022-07" db="EMBL/GenBank/DDBJ databases">
        <title>Fungi with potential for degradation of polypropylene.</title>
        <authorList>
            <person name="Gostincar C."/>
        </authorList>
    </citation>
    <scope>NUCLEOTIDE SEQUENCE</scope>
    <source>
        <strain evidence="1">EXF-13308</strain>
    </source>
</reference>
<proteinExistence type="predicted"/>
<name>A0AA38R8M1_9PEZI</name>
<comment type="caution">
    <text evidence="1">The sequence shown here is derived from an EMBL/GenBank/DDBJ whole genome shotgun (WGS) entry which is preliminary data.</text>
</comment>
<sequence>MEQNQVEAIEKKLYEDRGSSYRGTARIRFAHLQFGDLCPRYPNEKITTHLKEKFSNEGCLRLEAKNHIPAIISQEILDVAIRASRNVSQESLIENRKKQPPELRIPENVNIECLQGLHRVAAAKLVLPRRDWWWTVDLYLDDASTDLKSALSEEYSNSVNFSDGEIFLKLRQYNDESNKQIGTIFAEKRMWGRLSSDKRKDLKQILKHKTIMAGLDALRVLPCFFVGFRIEHRFIAMKCHEEISNYLRHILQVWRKILGASSTRLLKS</sequence>
<gene>
    <name evidence="1" type="ORF">NKR23_g12529</name>
</gene>